<organism evidence="1">
    <name type="scientific">Anguilla anguilla</name>
    <name type="common">European freshwater eel</name>
    <name type="synonym">Muraena anguilla</name>
    <dbReference type="NCBI Taxonomy" id="7936"/>
    <lineage>
        <taxon>Eukaryota</taxon>
        <taxon>Metazoa</taxon>
        <taxon>Chordata</taxon>
        <taxon>Craniata</taxon>
        <taxon>Vertebrata</taxon>
        <taxon>Euteleostomi</taxon>
        <taxon>Actinopterygii</taxon>
        <taxon>Neopterygii</taxon>
        <taxon>Teleostei</taxon>
        <taxon>Anguilliformes</taxon>
        <taxon>Anguillidae</taxon>
        <taxon>Anguilla</taxon>
    </lineage>
</organism>
<dbReference type="EMBL" id="GBXM01067186">
    <property type="protein sequence ID" value="JAH41391.1"/>
    <property type="molecule type" value="Transcribed_RNA"/>
</dbReference>
<protein>
    <submittedName>
        <fullName evidence="1">Uncharacterized protein</fullName>
    </submittedName>
</protein>
<reference evidence="1" key="1">
    <citation type="submission" date="2014-11" db="EMBL/GenBank/DDBJ databases">
        <authorList>
            <person name="Amaro Gonzalez C."/>
        </authorList>
    </citation>
    <scope>NUCLEOTIDE SEQUENCE</scope>
</reference>
<accession>A0A0E9SJB3</accession>
<dbReference type="AlphaFoldDB" id="A0A0E9SJB3"/>
<sequence>MSDSNDKTSTLMSLKSNIPMESPFLLLQKLNILKIY</sequence>
<name>A0A0E9SJB3_ANGAN</name>
<evidence type="ECO:0000313" key="1">
    <source>
        <dbReference type="EMBL" id="JAH41391.1"/>
    </source>
</evidence>
<proteinExistence type="predicted"/>
<reference evidence="1" key="2">
    <citation type="journal article" date="2015" name="Fish Shellfish Immunol.">
        <title>Early steps in the European eel (Anguilla anguilla)-Vibrio vulnificus interaction in the gills: Role of the RtxA13 toxin.</title>
        <authorList>
            <person name="Callol A."/>
            <person name="Pajuelo D."/>
            <person name="Ebbesson L."/>
            <person name="Teles M."/>
            <person name="MacKenzie S."/>
            <person name="Amaro C."/>
        </authorList>
    </citation>
    <scope>NUCLEOTIDE SEQUENCE</scope>
</reference>